<protein>
    <submittedName>
        <fullName evidence="1">CLUMA_CG004065, isoform A</fullName>
    </submittedName>
</protein>
<organism evidence="1 2">
    <name type="scientific">Clunio marinus</name>
    <dbReference type="NCBI Taxonomy" id="568069"/>
    <lineage>
        <taxon>Eukaryota</taxon>
        <taxon>Metazoa</taxon>
        <taxon>Ecdysozoa</taxon>
        <taxon>Arthropoda</taxon>
        <taxon>Hexapoda</taxon>
        <taxon>Insecta</taxon>
        <taxon>Pterygota</taxon>
        <taxon>Neoptera</taxon>
        <taxon>Endopterygota</taxon>
        <taxon>Diptera</taxon>
        <taxon>Nematocera</taxon>
        <taxon>Chironomoidea</taxon>
        <taxon>Chironomidae</taxon>
        <taxon>Clunio</taxon>
    </lineage>
</organism>
<sequence>MKLSLHRKGCSKTAYDEREWFINLLKGQWKKSFCILVSTENQLWMNSVEVTKVTVLIARDSWV</sequence>
<dbReference type="AlphaFoldDB" id="A0A1J1HVZ3"/>
<dbReference type="EMBL" id="CVRI01000018">
    <property type="protein sequence ID" value="CRK90313.1"/>
    <property type="molecule type" value="Genomic_DNA"/>
</dbReference>
<gene>
    <name evidence="1" type="ORF">CLUMA_CG004065</name>
</gene>
<reference evidence="1" key="1">
    <citation type="submission" date="2015-04" db="EMBL/GenBank/DDBJ databases">
        <authorList>
            <person name="Syromyatnikov M.Y."/>
            <person name="Popov V.N."/>
        </authorList>
    </citation>
    <scope>NUCLEOTIDE SEQUENCE [LARGE SCALE GENOMIC DNA]</scope>
</reference>
<name>A0A1J1HVZ3_9DIPT</name>
<accession>A0A1J1HVZ3</accession>
<evidence type="ECO:0000313" key="2">
    <source>
        <dbReference type="Proteomes" id="UP000183832"/>
    </source>
</evidence>
<proteinExistence type="predicted"/>
<evidence type="ECO:0000313" key="1">
    <source>
        <dbReference type="EMBL" id="CRK90313.1"/>
    </source>
</evidence>
<keyword evidence="2" id="KW-1185">Reference proteome</keyword>
<dbReference type="Proteomes" id="UP000183832">
    <property type="component" value="Unassembled WGS sequence"/>
</dbReference>